<dbReference type="Pfam" id="PF03431">
    <property type="entry name" value="RNA_replicase_B"/>
    <property type="match status" value="1"/>
</dbReference>
<dbReference type="Proteomes" id="UP000676968">
    <property type="component" value="Segment"/>
</dbReference>
<keyword evidence="9" id="KW-0460">Magnesium</keyword>
<evidence type="ECO:0000256" key="7">
    <source>
        <dbReference type="ARBA" id="ARBA00030248"/>
    </source>
</evidence>
<evidence type="ECO:0000256" key="8">
    <source>
        <dbReference type="ARBA" id="ARBA00048744"/>
    </source>
</evidence>
<dbReference type="SUPFAM" id="SSF56672">
    <property type="entry name" value="DNA/RNA polymerases"/>
    <property type="match status" value="1"/>
</dbReference>
<comment type="cofactor">
    <cofactor evidence="9">
        <name>Mg(2+)</name>
        <dbReference type="ChEBI" id="CHEBI:18420"/>
    </cofactor>
    <text evidence="9">Binds 2 Mg(2+) per subunit.</text>
</comment>
<dbReference type="GO" id="GO:0003968">
    <property type="term" value="F:RNA-directed RNA polymerase activity"/>
    <property type="evidence" value="ECO:0007669"/>
    <property type="project" value="UniProtKB-KW"/>
</dbReference>
<dbReference type="InterPro" id="IPR005093">
    <property type="entry name" value="RNArep_beta"/>
</dbReference>
<dbReference type="GeneID" id="80398397"/>
<keyword evidence="6" id="KW-0693">Viral RNA replication</keyword>
<feature type="binding site" evidence="9">
    <location>
        <position position="381"/>
    </location>
    <ligand>
        <name>Mg(2+)</name>
        <dbReference type="ChEBI" id="CHEBI:18420"/>
        <label>2</label>
    </ligand>
</feature>
<evidence type="ECO:0000256" key="2">
    <source>
        <dbReference type="ARBA" id="ARBA00022484"/>
    </source>
</evidence>
<evidence type="ECO:0000256" key="5">
    <source>
        <dbReference type="ARBA" id="ARBA00022741"/>
    </source>
</evidence>
<accession>A0A8S5L0V7</accession>
<feature type="binding site" evidence="9">
    <location>
        <position position="295"/>
    </location>
    <ligand>
        <name>Mg(2+)</name>
        <dbReference type="ChEBI" id="CHEBI:18420"/>
        <label>2</label>
    </ligand>
</feature>
<dbReference type="EMBL" id="BK013721">
    <property type="protein sequence ID" value="DAD51107.1"/>
    <property type="molecule type" value="Genomic_RNA"/>
</dbReference>
<evidence type="ECO:0000256" key="4">
    <source>
        <dbReference type="ARBA" id="ARBA00022695"/>
    </source>
</evidence>
<dbReference type="InterPro" id="IPR043502">
    <property type="entry name" value="DNA/RNA_pol_sf"/>
</dbReference>
<keyword evidence="9" id="KW-0479">Metal-binding</keyword>
<dbReference type="GO" id="GO:0000166">
    <property type="term" value="F:nucleotide binding"/>
    <property type="evidence" value="ECO:0007669"/>
    <property type="project" value="UniProtKB-KW"/>
</dbReference>
<keyword evidence="2 11" id="KW-0696">RNA-directed RNA polymerase</keyword>
<evidence type="ECO:0000313" key="12">
    <source>
        <dbReference type="Proteomes" id="UP000676968"/>
    </source>
</evidence>
<dbReference type="GO" id="GO:0039694">
    <property type="term" value="P:viral RNA genome replication"/>
    <property type="evidence" value="ECO:0007669"/>
    <property type="project" value="InterPro"/>
</dbReference>
<keyword evidence="5" id="KW-0547">Nucleotide-binding</keyword>
<comment type="catalytic activity">
    <reaction evidence="8">
        <text>RNA(n) + a ribonucleoside 5'-triphosphate = RNA(n+1) + diphosphate</text>
        <dbReference type="Rhea" id="RHEA:21248"/>
        <dbReference type="Rhea" id="RHEA-COMP:14527"/>
        <dbReference type="Rhea" id="RHEA-COMP:17342"/>
        <dbReference type="ChEBI" id="CHEBI:33019"/>
        <dbReference type="ChEBI" id="CHEBI:61557"/>
        <dbReference type="ChEBI" id="CHEBI:140395"/>
        <dbReference type="EC" id="2.7.7.48"/>
    </reaction>
</comment>
<feature type="domain" description="RdRp catalytic" evidence="10">
    <location>
        <begin position="280"/>
        <end position="412"/>
    </location>
</feature>
<name>A0A8S5L0V7_9VIRU</name>
<dbReference type="InterPro" id="IPR007096">
    <property type="entry name" value="RNA-dir_Rpol_cat_phage"/>
</dbReference>
<protein>
    <recommendedName>
        <fullName evidence="1">RNA-directed RNA polymerase</fullName>
        <ecNumber evidence="1">2.7.7.48</ecNumber>
    </recommendedName>
    <alternativeName>
        <fullName evidence="7">RNA replicase beta chain</fullName>
    </alternativeName>
</protein>
<reference evidence="11" key="1">
    <citation type="submission" date="2020-09" db="EMBL/GenBank/DDBJ databases">
        <title>Leviviricetes taxonomy.</title>
        <authorList>
            <person name="Stockdale S.R."/>
            <person name="Callanan J."/>
            <person name="Adriaenssens E.M."/>
            <person name="Kuhn J.H."/>
            <person name="Rumnieks J."/>
            <person name="Shkoporov A."/>
            <person name="Draper L.A."/>
            <person name="Ross P."/>
            <person name="Hill C."/>
        </authorList>
    </citation>
    <scope>NUCLEOTIDE SEQUENCE</scope>
</reference>
<dbReference type="GO" id="GO:0046872">
    <property type="term" value="F:metal ion binding"/>
    <property type="evidence" value="ECO:0007669"/>
    <property type="project" value="UniProtKB-KW"/>
</dbReference>
<evidence type="ECO:0000259" key="10">
    <source>
        <dbReference type="PROSITE" id="PS50522"/>
    </source>
</evidence>
<keyword evidence="12" id="KW-1185">Reference proteome</keyword>
<gene>
    <name evidence="11" type="primary">SRR7976300_8_3</name>
</gene>
<evidence type="ECO:0000256" key="1">
    <source>
        <dbReference type="ARBA" id="ARBA00012494"/>
    </source>
</evidence>
<organism evidence="11 12">
    <name type="scientific">ssRNA phage SRR7976300_8</name>
    <dbReference type="NCBI Taxonomy" id="2786657"/>
    <lineage>
        <taxon>Viruses</taxon>
        <taxon>Riboviria</taxon>
        <taxon>Orthornavirae</taxon>
        <taxon>Lenarviricota</taxon>
        <taxon>Leviviricetes</taxon>
        <taxon>Norzivirales</taxon>
        <taxon>Fiersviridae</taxon>
        <taxon>Ideskevirus</taxon>
        <taxon>Ideskevirus lutadaptatum</taxon>
    </lineage>
</organism>
<feature type="binding site" evidence="9">
    <location>
        <position position="380"/>
    </location>
    <ligand>
        <name>Mg(2+)</name>
        <dbReference type="ChEBI" id="CHEBI:18420"/>
        <label>2</label>
    </ligand>
</feature>
<evidence type="ECO:0000256" key="3">
    <source>
        <dbReference type="ARBA" id="ARBA00022679"/>
    </source>
</evidence>
<evidence type="ECO:0000256" key="9">
    <source>
        <dbReference type="PIRSR" id="PIRSR605093-1"/>
    </source>
</evidence>
<proteinExistence type="predicted"/>
<keyword evidence="4" id="KW-0548">Nucleotidyltransferase</keyword>
<dbReference type="EC" id="2.7.7.48" evidence="1"/>
<sequence>MFSQDVKHVALRLMRALDTPRSLSVYLMIEAGEWDQLFSLSTDPSLYEPLYFAGVEKYRRDVQATDFLRKIEVEDPERVEQLEFECWSEFLSCERECYLANKRLQPFIDGTWETSPLNTKFSTIVKKARNWLIKVLGPCPDAETLMGRFGPGGTFETELWMRKVRNNLVAYDKLQQMPTFTVRSAHLWQSLDLLYKGVWGEVPDPSACMLGDRFSSVTKTVLKRRPIALGPGFNVFMQLAVNDALVPRLSRQGIHLKRKTQPKSPIRMDSTNEGQQLHRKLARLNSVSGDCATVDLSSASDLNAYNLVQLLFDWNSSDDWFELLSALRSPKIRFQGRWLRLEKFSAMGNGFTFPLETLIFCSLLHAVGCRIGEDTFVYGDDMIIPKELVSDAVAVLRFVGHRPNLKKTYTDGYFRESCGGDFLLGHDVRPYFLKKEPQDATNWISIANNLWRRSLEWQMPELVAVRNACIDRIDSKIRSCRGPEALGDLVIWDHPERWNFTVRASKRYFRVWRPVAKLIYMRSTCREAVESIWWAPHKVREFTDKPALVVAALMGYAIEQGLSPRDKVEGYRFGRVVYS</sequence>
<dbReference type="PROSITE" id="PS50522">
    <property type="entry name" value="RDRP_PHAGE"/>
    <property type="match status" value="1"/>
</dbReference>
<dbReference type="RefSeq" id="YP_010769395.1">
    <property type="nucleotide sequence ID" value="NC_073961.1"/>
</dbReference>
<evidence type="ECO:0000313" key="11">
    <source>
        <dbReference type="EMBL" id="DAD51107.1"/>
    </source>
</evidence>
<keyword evidence="3" id="KW-0808">Transferase</keyword>
<dbReference type="KEGG" id="vg:80398397"/>
<evidence type="ECO:0000256" key="6">
    <source>
        <dbReference type="ARBA" id="ARBA00022953"/>
    </source>
</evidence>